<sequence length="154" mass="16871">MNGFVVSSDPSRLDLALIHRFLSEETRWARGIPRATVERSIAHSLCFGAYCVADGAQLGFARIVSDRATFAWLADVFVLPEQRGRGIAVALLQAADAHPELQGLRRRLLATSTAAPLYARHGWVPLAAPEIYMERSDPEVYQRAASPIPTGDKS</sequence>
<dbReference type="RefSeq" id="WP_173126931.1">
    <property type="nucleotide sequence ID" value="NZ_JABRWJ010000006.1"/>
</dbReference>
<dbReference type="InterPro" id="IPR000182">
    <property type="entry name" value="GNAT_dom"/>
</dbReference>
<comment type="caution">
    <text evidence="2">The sequence shown here is derived from an EMBL/GenBank/DDBJ whole genome shotgun (WGS) entry which is preliminary data.</text>
</comment>
<evidence type="ECO:0000259" key="1">
    <source>
        <dbReference type="PROSITE" id="PS51186"/>
    </source>
</evidence>
<dbReference type="Gene3D" id="3.40.630.30">
    <property type="match status" value="1"/>
</dbReference>
<dbReference type="PROSITE" id="PS51186">
    <property type="entry name" value="GNAT"/>
    <property type="match status" value="1"/>
</dbReference>
<dbReference type="InterPro" id="IPR053144">
    <property type="entry name" value="Acetyltransferase_Butenolide"/>
</dbReference>
<evidence type="ECO:0000313" key="2">
    <source>
        <dbReference type="EMBL" id="NRF69655.1"/>
    </source>
</evidence>
<dbReference type="Pfam" id="PF13508">
    <property type="entry name" value="Acetyltransf_7"/>
    <property type="match status" value="1"/>
</dbReference>
<accession>A0ABX2EM58</accession>
<keyword evidence="3" id="KW-1185">Reference proteome</keyword>
<dbReference type="CDD" id="cd04301">
    <property type="entry name" value="NAT_SF"/>
    <property type="match status" value="1"/>
</dbReference>
<reference evidence="2 3" key="1">
    <citation type="submission" date="2020-05" db="EMBL/GenBank/DDBJ databases">
        <title>Aquincola sp. isolate from soil.</title>
        <authorList>
            <person name="Han J."/>
            <person name="Kim D.-U."/>
        </authorList>
    </citation>
    <scope>NUCLEOTIDE SEQUENCE [LARGE SCALE GENOMIC DNA]</scope>
    <source>
        <strain evidence="2 3">S2</strain>
    </source>
</reference>
<gene>
    <name evidence="2" type="ORF">HLB44_21865</name>
</gene>
<dbReference type="InterPro" id="IPR016181">
    <property type="entry name" value="Acyl_CoA_acyltransferase"/>
</dbReference>
<dbReference type="PANTHER" id="PTHR43233:SF1">
    <property type="entry name" value="FAMILY N-ACETYLTRANSFERASE, PUTATIVE (AFU_ORTHOLOGUE AFUA_6G03350)-RELATED"/>
    <property type="match status" value="1"/>
</dbReference>
<evidence type="ECO:0000313" key="3">
    <source>
        <dbReference type="Proteomes" id="UP000737171"/>
    </source>
</evidence>
<dbReference type="EMBL" id="JABRWJ010000006">
    <property type="protein sequence ID" value="NRF69655.1"/>
    <property type="molecule type" value="Genomic_DNA"/>
</dbReference>
<dbReference type="Proteomes" id="UP000737171">
    <property type="component" value="Unassembled WGS sequence"/>
</dbReference>
<organism evidence="2 3">
    <name type="scientific">Pseudaquabacterium terrae</name>
    <dbReference type="NCBI Taxonomy" id="2732868"/>
    <lineage>
        <taxon>Bacteria</taxon>
        <taxon>Pseudomonadati</taxon>
        <taxon>Pseudomonadota</taxon>
        <taxon>Betaproteobacteria</taxon>
        <taxon>Burkholderiales</taxon>
        <taxon>Sphaerotilaceae</taxon>
        <taxon>Pseudaquabacterium</taxon>
    </lineage>
</organism>
<proteinExistence type="predicted"/>
<name>A0ABX2EM58_9BURK</name>
<feature type="domain" description="N-acetyltransferase" evidence="1">
    <location>
        <begin position="5"/>
        <end position="138"/>
    </location>
</feature>
<dbReference type="PANTHER" id="PTHR43233">
    <property type="entry name" value="FAMILY N-ACETYLTRANSFERASE, PUTATIVE (AFU_ORTHOLOGUE AFUA_6G03350)-RELATED"/>
    <property type="match status" value="1"/>
</dbReference>
<dbReference type="SUPFAM" id="SSF55729">
    <property type="entry name" value="Acyl-CoA N-acyltransferases (Nat)"/>
    <property type="match status" value="1"/>
</dbReference>
<protein>
    <submittedName>
        <fullName evidence="2">GNAT family N-acetyltransferase</fullName>
    </submittedName>
</protein>